<dbReference type="Proteomes" id="UP000027142">
    <property type="component" value="Chromosome"/>
</dbReference>
<evidence type="ECO:0000313" key="3">
    <source>
        <dbReference type="EMBL" id="AIC96513.1"/>
    </source>
</evidence>
<dbReference type="HOGENOM" id="CLU_037125_2_0_9"/>
<dbReference type="PATRIC" id="fig|1246626.3.peg.3962"/>
<dbReference type="Gene3D" id="3.30.310.160">
    <property type="entry name" value="YycH protein, domain 2"/>
    <property type="match status" value="1"/>
</dbReference>
<dbReference type="InterPro" id="IPR009996">
    <property type="entry name" value="YycH"/>
</dbReference>
<keyword evidence="4" id="KW-1185">Reference proteome</keyword>
<dbReference type="OrthoDB" id="2382185at2"/>
<gene>
    <name evidence="3" type="ORF">BleG1_3966</name>
</gene>
<dbReference type="AlphaFoldDB" id="A0A060M7J0"/>
<feature type="domain" description="Regulatory protein YycH" evidence="2">
    <location>
        <begin position="4"/>
        <end position="438"/>
    </location>
</feature>
<dbReference type="eggNOG" id="COG4863">
    <property type="taxonomic scope" value="Bacteria"/>
</dbReference>
<dbReference type="CDD" id="cd15787">
    <property type="entry name" value="YycH_N"/>
    <property type="match status" value="1"/>
</dbReference>
<protein>
    <submittedName>
        <fullName evidence="3">Two-component system yycF/yycG regulatory protein yycH</fullName>
    </submittedName>
</protein>
<name>A0A060M7J0_9BACI</name>
<evidence type="ECO:0000256" key="1">
    <source>
        <dbReference type="SAM" id="Phobius"/>
    </source>
</evidence>
<dbReference type="STRING" id="1246626.BleG1_3966"/>
<keyword evidence="1" id="KW-0812">Transmembrane</keyword>
<dbReference type="EMBL" id="CP003923">
    <property type="protein sequence ID" value="AIC96513.1"/>
    <property type="molecule type" value="Genomic_DNA"/>
</dbReference>
<proteinExistence type="predicted"/>
<accession>A0A060M7J0</accession>
<dbReference type="KEGG" id="ble:BleG1_3966"/>
<evidence type="ECO:0000313" key="4">
    <source>
        <dbReference type="Proteomes" id="UP000027142"/>
    </source>
</evidence>
<dbReference type="Pfam" id="PF07435">
    <property type="entry name" value="YycH"/>
    <property type="match status" value="1"/>
</dbReference>
<sequence length="447" mass="51699">MKYEQFKTATLVALIGLSLFFTYQLWTYQPNLQALESESGESGNYADSMIGEERLITDLIQPSSMILHKDLEGYALMNPLNNRYDQTLTTLRQYQFEHAISADPVTTSAEGIELRFPDELPLQSLLAYFDGNYDQMNTSREVNRLLVYVTEEDTVNFTFASSEKEEFMSLRTTMPASDLKNLIYATDTESELATEVVKENDSTYLLLRNDIYVPTEKQVVRIYDYRLRNDEEMPMLINQRLFNDTDVPRANQLNGEYLFTDGSRTVTHDSTISYLNYSYPYSTDSQEESNRHIVEVAQEFINVTGGWTDQYAIDQVNKKDATDQAEFRLYVNHLPVFEHRLTTTSSDQDRMKMYVTRAGTQVVSMGRPLFQLEDRYTEQEREVSSGLDAVNQIKKSSTILWEDVTDIRLGYKATMTSSKRADLTPTWFYQLDGEWEAVVRSDEELTE</sequence>
<feature type="transmembrane region" description="Helical" evidence="1">
    <location>
        <begin position="9"/>
        <end position="26"/>
    </location>
</feature>
<dbReference type="RefSeq" id="WP_038484674.1">
    <property type="nucleotide sequence ID" value="NZ_CP003923.1"/>
</dbReference>
<dbReference type="InterPro" id="IPR042274">
    <property type="entry name" value="YycH/YycI_2"/>
</dbReference>
<keyword evidence="1" id="KW-0472">Membrane</keyword>
<keyword evidence="1" id="KW-1133">Transmembrane helix</keyword>
<evidence type="ECO:0000259" key="2">
    <source>
        <dbReference type="Pfam" id="PF07435"/>
    </source>
</evidence>
<organism evidence="3 4">
    <name type="scientific">Shouchella lehensis G1</name>
    <dbReference type="NCBI Taxonomy" id="1246626"/>
    <lineage>
        <taxon>Bacteria</taxon>
        <taxon>Bacillati</taxon>
        <taxon>Bacillota</taxon>
        <taxon>Bacilli</taxon>
        <taxon>Bacillales</taxon>
        <taxon>Bacillaceae</taxon>
        <taxon>Shouchella</taxon>
    </lineage>
</organism>
<reference evidence="3 4" key="1">
    <citation type="journal article" date="2014" name="Gene">
        <title>A comparative genomic analysis of the alkalitolerant soil bacterium Bacillus lehensis G1.</title>
        <authorList>
            <person name="Noor Y.M."/>
            <person name="Samsulrizal N.H."/>
            <person name="Jema'on N.A."/>
            <person name="Low K.O."/>
            <person name="Ramli A.N."/>
            <person name="Alias N.I."/>
            <person name="Damis S.I."/>
            <person name="Fuzi S.F."/>
            <person name="Isa M.N."/>
            <person name="Murad A.M."/>
            <person name="Raih M.F."/>
            <person name="Bakar F.D."/>
            <person name="Najimudin N."/>
            <person name="Mahadi N.M."/>
            <person name="Illias R.M."/>
        </authorList>
    </citation>
    <scope>NUCLEOTIDE SEQUENCE [LARGE SCALE GENOMIC DNA]</scope>
    <source>
        <strain evidence="3 4">G1</strain>
    </source>
</reference>